<keyword evidence="3" id="KW-1185">Reference proteome</keyword>
<evidence type="ECO:0000313" key="3">
    <source>
        <dbReference type="Proteomes" id="UP001055439"/>
    </source>
</evidence>
<dbReference type="EMBL" id="CP097510">
    <property type="protein sequence ID" value="URE28557.1"/>
    <property type="molecule type" value="Genomic_DNA"/>
</dbReference>
<accession>A0A9E7HET3</accession>
<organism evidence="2 3">
    <name type="scientific">Musa troglodytarum</name>
    <name type="common">fe'i banana</name>
    <dbReference type="NCBI Taxonomy" id="320322"/>
    <lineage>
        <taxon>Eukaryota</taxon>
        <taxon>Viridiplantae</taxon>
        <taxon>Streptophyta</taxon>
        <taxon>Embryophyta</taxon>
        <taxon>Tracheophyta</taxon>
        <taxon>Spermatophyta</taxon>
        <taxon>Magnoliopsida</taxon>
        <taxon>Liliopsida</taxon>
        <taxon>Zingiberales</taxon>
        <taxon>Musaceae</taxon>
        <taxon>Musa</taxon>
    </lineage>
</organism>
<proteinExistence type="predicted"/>
<feature type="region of interest" description="Disordered" evidence="1">
    <location>
        <begin position="1"/>
        <end position="38"/>
    </location>
</feature>
<dbReference type="OrthoDB" id="777519at2759"/>
<reference evidence="2" key="1">
    <citation type="submission" date="2022-05" db="EMBL/GenBank/DDBJ databases">
        <title>The Musa troglodytarum L. genome provides insights into the mechanism of non-climacteric behaviour and enrichment of carotenoids.</title>
        <authorList>
            <person name="Wang J."/>
        </authorList>
    </citation>
    <scope>NUCLEOTIDE SEQUENCE</scope>
    <source>
        <tissue evidence="2">Leaf</tissue>
    </source>
</reference>
<evidence type="ECO:0000256" key="1">
    <source>
        <dbReference type="SAM" id="MobiDB-lite"/>
    </source>
</evidence>
<dbReference type="AlphaFoldDB" id="A0A9E7HET3"/>
<protein>
    <submittedName>
        <fullName evidence="2">AP2 domain containing protein</fullName>
    </submittedName>
</protein>
<name>A0A9E7HET3_9LILI</name>
<sequence>MRRSRSAGPSAAMSRRSGSRSGPPLSPTLLMRTTATGA</sequence>
<gene>
    <name evidence="2" type="ORF">MUK42_03498</name>
</gene>
<evidence type="ECO:0000313" key="2">
    <source>
        <dbReference type="EMBL" id="URE28557.1"/>
    </source>
</evidence>
<dbReference type="Proteomes" id="UP001055439">
    <property type="component" value="Chromosome 8"/>
</dbReference>
<feature type="compositionally biased region" description="Low complexity" evidence="1">
    <location>
        <begin position="1"/>
        <end position="23"/>
    </location>
</feature>